<evidence type="ECO:0000313" key="1">
    <source>
        <dbReference type="EMBL" id="MBE9104559.1"/>
    </source>
</evidence>
<feature type="non-terminal residue" evidence="1">
    <location>
        <position position="60"/>
    </location>
</feature>
<dbReference type="Proteomes" id="UP000647836">
    <property type="component" value="Unassembled WGS sequence"/>
</dbReference>
<name>A0ABR9TVX1_9NOSO</name>
<sequence>MAELIEKKQLNNIATWMIPIKETNLPSVLKGVFFMDGNPLPDTCITMYNLEWDIQNRALL</sequence>
<reference evidence="1 2" key="1">
    <citation type="submission" date="2020-10" db="EMBL/GenBank/DDBJ databases">
        <authorList>
            <person name="Castelo-Branco R."/>
            <person name="Eusebio N."/>
            <person name="Adriana R."/>
            <person name="Vieira A."/>
            <person name="Brugerolle De Fraissinette N."/>
            <person name="Rezende De Castro R."/>
            <person name="Schneider M.P."/>
            <person name="Vasconcelos V."/>
            <person name="Leao P.N."/>
        </authorList>
    </citation>
    <scope>NUCLEOTIDE SEQUENCE [LARGE SCALE GENOMIC DNA]</scope>
    <source>
        <strain evidence="1 2">LEGE 07299</strain>
    </source>
</reference>
<protein>
    <submittedName>
        <fullName evidence="1">Uncharacterized protein</fullName>
    </submittedName>
</protein>
<dbReference type="EMBL" id="JADEXF010000144">
    <property type="protein sequence ID" value="MBE9104559.1"/>
    <property type="molecule type" value="Genomic_DNA"/>
</dbReference>
<evidence type="ECO:0000313" key="2">
    <source>
        <dbReference type="Proteomes" id="UP000647836"/>
    </source>
</evidence>
<gene>
    <name evidence="1" type="ORF">IQ229_06300</name>
</gene>
<accession>A0ABR9TVX1</accession>
<organism evidence="1 2">
    <name type="scientific">Nostoc cf. edaphicum LEGE 07299</name>
    <dbReference type="NCBI Taxonomy" id="2777974"/>
    <lineage>
        <taxon>Bacteria</taxon>
        <taxon>Bacillati</taxon>
        <taxon>Cyanobacteriota</taxon>
        <taxon>Cyanophyceae</taxon>
        <taxon>Nostocales</taxon>
        <taxon>Nostocaceae</taxon>
        <taxon>Nostoc</taxon>
    </lineage>
</organism>
<proteinExistence type="predicted"/>
<keyword evidence="2" id="KW-1185">Reference proteome</keyword>
<comment type="caution">
    <text evidence="1">The sequence shown here is derived from an EMBL/GenBank/DDBJ whole genome shotgun (WGS) entry which is preliminary data.</text>
</comment>